<evidence type="ECO:0000256" key="1">
    <source>
        <dbReference type="RuleBase" id="RU367073"/>
    </source>
</evidence>
<dbReference type="HOGENOM" id="CLU_043850_1_0_1"/>
<keyword evidence="1" id="KW-0472">Membrane</keyword>
<evidence type="ECO:0000259" key="3">
    <source>
        <dbReference type="Pfam" id="PF10058"/>
    </source>
</evidence>
<dbReference type="KEGG" id="sla:SERLADRAFT_462522"/>
<feature type="transmembrane region" description="Helical" evidence="1">
    <location>
        <begin position="78"/>
        <end position="98"/>
    </location>
</feature>
<keyword evidence="1" id="KW-0812">Transmembrane</keyword>
<comment type="subcellular location">
    <subcellularLocation>
        <location evidence="1">Endoplasmic reticulum membrane</location>
        <topology evidence="1">Multi-pass membrane protein</topology>
    </subcellularLocation>
</comment>
<proteinExistence type="inferred from homology"/>
<keyword evidence="1" id="KW-0863">Zinc-finger</keyword>
<dbReference type="InterPro" id="IPR019273">
    <property type="entry name" value="Lunapark_Znf"/>
</dbReference>
<keyword evidence="1" id="KW-0256">Endoplasmic reticulum</keyword>
<comment type="similarity">
    <text evidence="1">Belongs to the lunapark family.</text>
</comment>
<dbReference type="Pfam" id="PF10058">
    <property type="entry name" value="Zn_ribbon_10"/>
    <property type="match status" value="1"/>
</dbReference>
<dbReference type="GO" id="GO:0008270">
    <property type="term" value="F:zinc ion binding"/>
    <property type="evidence" value="ECO:0007669"/>
    <property type="project" value="UniProtKB-KW"/>
</dbReference>
<feature type="domain" description="Lunapark zinc ribbon" evidence="3">
    <location>
        <begin position="205"/>
        <end position="261"/>
    </location>
</feature>
<keyword evidence="1" id="KW-0479">Metal-binding</keyword>
<evidence type="ECO:0000256" key="2">
    <source>
        <dbReference type="SAM" id="MobiDB-lite"/>
    </source>
</evidence>
<dbReference type="InterPro" id="IPR040115">
    <property type="entry name" value="Lnp"/>
</dbReference>
<evidence type="ECO:0000313" key="4">
    <source>
        <dbReference type="EMBL" id="EGO28068.1"/>
    </source>
</evidence>
<dbReference type="GO" id="GO:0098826">
    <property type="term" value="C:endoplasmic reticulum tubular network membrane"/>
    <property type="evidence" value="ECO:0007669"/>
    <property type="project" value="UniProtKB-UniRule"/>
</dbReference>
<keyword evidence="1" id="KW-1133">Transmembrane helix</keyword>
<gene>
    <name evidence="4" type="ORF">SERLADRAFT_462522</name>
</gene>
<organism>
    <name type="scientific">Serpula lacrymans var. lacrymans (strain S7.9)</name>
    <name type="common">Dry rot fungus</name>
    <dbReference type="NCBI Taxonomy" id="578457"/>
    <lineage>
        <taxon>Eukaryota</taxon>
        <taxon>Fungi</taxon>
        <taxon>Dikarya</taxon>
        <taxon>Basidiomycota</taxon>
        <taxon>Agaricomycotina</taxon>
        <taxon>Agaricomycetes</taxon>
        <taxon>Agaricomycetidae</taxon>
        <taxon>Boletales</taxon>
        <taxon>Coniophorineae</taxon>
        <taxon>Serpulaceae</taxon>
        <taxon>Serpula</taxon>
    </lineage>
</organism>
<feature type="compositionally biased region" description="Polar residues" evidence="2">
    <location>
        <begin position="273"/>
        <end position="286"/>
    </location>
</feature>
<feature type="transmembrane region" description="Helical" evidence="1">
    <location>
        <begin position="46"/>
        <end position="66"/>
    </location>
</feature>
<dbReference type="PANTHER" id="PTHR22166">
    <property type="entry name" value="ENDOPLASMIC RETICULUM JUNCTION FORMATION PROTEIN LUNAPARK"/>
    <property type="match status" value="1"/>
</dbReference>
<feature type="compositionally biased region" description="Polar residues" evidence="2">
    <location>
        <begin position="301"/>
        <end position="322"/>
    </location>
</feature>
<dbReference type="EMBL" id="GL945431">
    <property type="protein sequence ID" value="EGO28068.1"/>
    <property type="molecule type" value="Genomic_DNA"/>
</dbReference>
<keyword evidence="1" id="KW-0862">Zinc</keyword>
<dbReference type="RefSeq" id="XP_007316159.1">
    <property type="nucleotide sequence ID" value="XM_007316097.1"/>
</dbReference>
<feature type="compositionally biased region" description="Low complexity" evidence="2">
    <location>
        <begin position="162"/>
        <end position="172"/>
    </location>
</feature>
<dbReference type="AlphaFoldDB" id="F8NNW8"/>
<feature type="region of interest" description="Disordered" evidence="2">
    <location>
        <begin position="145"/>
        <end position="200"/>
    </location>
</feature>
<comment type="function">
    <text evidence="1">Plays a role in determining ER morphology.</text>
</comment>
<feature type="compositionally biased region" description="Low complexity" evidence="2">
    <location>
        <begin position="181"/>
        <end position="193"/>
    </location>
</feature>
<dbReference type="GeneID" id="18818388"/>
<reference evidence="4" key="1">
    <citation type="submission" date="2011-04" db="EMBL/GenBank/DDBJ databases">
        <title>Evolution of plant cell wall degrading machinery underlies the functional diversity of forest fungi.</title>
        <authorList>
            <consortium name="US DOE Joint Genome Institute (JGI-PGF)"/>
            <person name="Eastwood D.C."/>
            <person name="Floudas D."/>
            <person name="Binder M."/>
            <person name="Majcherczyk A."/>
            <person name="Schneider P."/>
            <person name="Aerts A."/>
            <person name="Asiegbu F.O."/>
            <person name="Baker S.E."/>
            <person name="Barry K."/>
            <person name="Bendiksby M."/>
            <person name="Blumentritt M."/>
            <person name="Coutinho P.M."/>
            <person name="Cullen D."/>
            <person name="Cullen D."/>
            <person name="Gathman A."/>
            <person name="Goodell B."/>
            <person name="Henrissat B."/>
            <person name="Ihrmark K."/>
            <person name="Kauserud H."/>
            <person name="Kohler A."/>
            <person name="LaButti K."/>
            <person name="Lapidus A."/>
            <person name="Lavin J.L."/>
            <person name="Lee Y.-H."/>
            <person name="Lindquist E."/>
            <person name="Lilly W."/>
            <person name="Lucas S."/>
            <person name="Morin E."/>
            <person name="Murat C."/>
            <person name="Oguiza J.A."/>
            <person name="Park J."/>
            <person name="Pisabarro A.G."/>
            <person name="Riley R."/>
            <person name="Rosling A."/>
            <person name="Salamov A."/>
            <person name="Schmidt O."/>
            <person name="Schmutz J."/>
            <person name="Skrede I."/>
            <person name="Stenlid J."/>
            <person name="Wiebenga A."/>
            <person name="Xie X."/>
            <person name="Kues U."/>
            <person name="Hibbett D.S."/>
            <person name="Hoffmeister D."/>
            <person name="Hogberg N."/>
            <person name="Martin F."/>
            <person name="Grigoriev I.V."/>
            <person name="Watkinson S.C."/>
        </authorList>
    </citation>
    <scope>NUCLEOTIDE SEQUENCE</scope>
    <source>
        <strain evidence="4">S7.9</strain>
    </source>
</reference>
<feature type="region of interest" description="Disordered" evidence="2">
    <location>
        <begin position="264"/>
        <end position="342"/>
    </location>
</feature>
<sequence>MSLFTRWLGKNDPEDYEQVLSSLALDIQKRQTRLSEIRLRERRSTLLVTLYTLAIWALYVSLWYMGVLSAPSGPQEKALKGIPVILGPIIILFTRRIVQLWYNQKGNAEEKTLKNALQKQRVKIEEIKKKTNYYSTRNLIEKYDDAASPMRRRNGPQPPSTPISTTPQTLPKQPLPNAPTQSPNPLLQSQLSPSPQPVFTPRKQWYDKLADAILGDDEQSATFAASRYALICEKCFHHNGLVKESLWQDTQYVCPKCGHFNASARSKREGLSRTPSPTSSPVGQSPPQDPSRLKAPRRSVGSRNVSPGNSPDSNGRLTTSHGDVSVEEEVDGTSTMSMEVDQ</sequence>
<dbReference type="PANTHER" id="PTHR22166:SF12">
    <property type="entry name" value="ENDOPLASMIC RETICULUM JUNCTION FORMATION PROTEIN LUNAPARK"/>
    <property type="match status" value="1"/>
</dbReference>
<name>F8NNW8_SERL9</name>
<feature type="compositionally biased region" description="Polar residues" evidence="2">
    <location>
        <begin position="332"/>
        <end position="342"/>
    </location>
</feature>
<comment type="domain">
    <text evidence="1">The C4-type zinc finger motif is necessary both for its ER three-way tubular junction localization and formation.</text>
</comment>
<dbReference type="GO" id="GO:1903373">
    <property type="term" value="P:positive regulation of endoplasmic reticulum tubular network organization"/>
    <property type="evidence" value="ECO:0007669"/>
    <property type="project" value="UniProtKB-UniRule"/>
</dbReference>
<dbReference type="Proteomes" id="UP000008064">
    <property type="component" value="Unassembled WGS sequence"/>
</dbReference>
<protein>
    <recommendedName>
        <fullName evidence="1">Endoplasmic reticulum junction formation protein lunapark</fullName>
    </recommendedName>
</protein>
<accession>F8NNW8</accession>
<dbReference type="GO" id="GO:0071788">
    <property type="term" value="P:endoplasmic reticulum tubular network maintenance"/>
    <property type="evidence" value="ECO:0007669"/>
    <property type="project" value="UniProtKB-UniRule"/>
</dbReference>
<dbReference type="OrthoDB" id="1725934at2759"/>